<reference evidence="2" key="1">
    <citation type="journal article" date="2014" name="Front. Microbiol.">
        <title>High frequency of phylogenetically diverse reductive dehalogenase-homologous genes in deep subseafloor sedimentary metagenomes.</title>
        <authorList>
            <person name="Kawai M."/>
            <person name="Futagami T."/>
            <person name="Toyoda A."/>
            <person name="Takaki Y."/>
            <person name="Nishi S."/>
            <person name="Hori S."/>
            <person name="Arai W."/>
            <person name="Tsubouchi T."/>
            <person name="Morono Y."/>
            <person name="Uchiyama I."/>
            <person name="Ito T."/>
            <person name="Fujiyama A."/>
            <person name="Inagaki F."/>
            <person name="Takami H."/>
        </authorList>
    </citation>
    <scope>NUCLEOTIDE SEQUENCE</scope>
    <source>
        <strain evidence="2">Expedition CK06-06</strain>
    </source>
</reference>
<feature type="non-terminal residue" evidence="2">
    <location>
        <position position="96"/>
    </location>
</feature>
<gene>
    <name evidence="2" type="ORF">S06H3_13878</name>
</gene>
<protein>
    <recommendedName>
        <fullName evidence="1">Glycosyltransferase subfamily 4-like N-terminal domain-containing protein</fullName>
    </recommendedName>
</protein>
<name>X1NDR0_9ZZZZ</name>
<dbReference type="Pfam" id="PF13439">
    <property type="entry name" value="Glyco_transf_4"/>
    <property type="match status" value="1"/>
</dbReference>
<feature type="domain" description="Glycosyltransferase subfamily 4-like N-terminal" evidence="1">
    <location>
        <begin position="17"/>
        <end position="87"/>
    </location>
</feature>
<proteinExistence type="predicted"/>
<evidence type="ECO:0000259" key="1">
    <source>
        <dbReference type="Pfam" id="PF13439"/>
    </source>
</evidence>
<dbReference type="AlphaFoldDB" id="X1NDR0"/>
<dbReference type="SUPFAM" id="SSF53756">
    <property type="entry name" value="UDP-Glycosyltransferase/glycogen phosphorylase"/>
    <property type="match status" value="1"/>
</dbReference>
<dbReference type="Gene3D" id="3.40.50.2000">
    <property type="entry name" value="Glycogen Phosphorylase B"/>
    <property type="match status" value="1"/>
</dbReference>
<dbReference type="EMBL" id="BARV01006773">
    <property type="protein sequence ID" value="GAI16809.1"/>
    <property type="molecule type" value="Genomic_DNA"/>
</dbReference>
<sequence length="96" mass="11094">MNILALNWNDLKNPFGGGAEVHLEELLRRLVSYGHQVTLFCSGWPGCLPEETVEGVRIIRRGQRMTFNLIAPPHLRRLVRENQFDILIEDINKIPF</sequence>
<dbReference type="InterPro" id="IPR028098">
    <property type="entry name" value="Glyco_trans_4-like_N"/>
</dbReference>
<organism evidence="2">
    <name type="scientific">marine sediment metagenome</name>
    <dbReference type="NCBI Taxonomy" id="412755"/>
    <lineage>
        <taxon>unclassified sequences</taxon>
        <taxon>metagenomes</taxon>
        <taxon>ecological metagenomes</taxon>
    </lineage>
</organism>
<comment type="caution">
    <text evidence="2">The sequence shown here is derived from an EMBL/GenBank/DDBJ whole genome shotgun (WGS) entry which is preliminary data.</text>
</comment>
<accession>X1NDR0</accession>
<evidence type="ECO:0000313" key="2">
    <source>
        <dbReference type="EMBL" id="GAI16809.1"/>
    </source>
</evidence>